<dbReference type="EMBL" id="RBUY01000041">
    <property type="protein sequence ID" value="RMV77770.1"/>
    <property type="molecule type" value="Genomic_DNA"/>
</dbReference>
<sequence>MMASKLTADEITGKLLQGSFSRSGPSVDRLPDPIADTPMVLTLDELSAYEHNPRTVTNVKYQEIKDSIRVRGLDQPPQVTRRLGEKNFIIRNGGNTRLSILRELYSETGDQRFYKISVLFRPWDQARGEIIALTGHLAENDLRGSLMFIERAVGIENARSIYEQETGEAVSQRELARRLKADGYPVSQPHISKMQETIRCLLPVIPAALYSGLGKPQIERLLALRKAAAQTWQTHTEGKANVTDFEVLFQDVLSLFDGDAAEFVCERVQDELISNMKDGTGMTYEQVLLSINENQTMARRSSVIETPLRLPPTLQVQPDAEPPLPLDDLDQEALPPEAPNAQKTGANTPPASALKTEKPVPPQLSDEEHRARLEGHVVTPVSTTDRVFEVKRQVAALDGEELPDFKANALVSIPVQAGGLHPISDVWYIERIMDQPDELRHVIAQLAHEVAVIAGLSHDTVTPVPGGLGFLCQEPPVDIELTELANNTLTLLQAISGIYAIALVKQTPEAPLDVAEFQFTAALGQLLMGNPGYEDREAVMSGRLDDACIVKLFRLIRLGRRLVELEVVNGDGKQDS</sequence>
<evidence type="ECO:0000313" key="3">
    <source>
        <dbReference type="Proteomes" id="UP000269872"/>
    </source>
</evidence>
<evidence type="ECO:0000256" key="1">
    <source>
        <dbReference type="SAM" id="MobiDB-lite"/>
    </source>
</evidence>
<protein>
    <recommendedName>
        <fullName evidence="4">Protein with ParB-like nuclease domain in PFGI-1-like cluster</fullName>
    </recommendedName>
</protein>
<evidence type="ECO:0000313" key="2">
    <source>
        <dbReference type="EMBL" id="RMV77770.1"/>
    </source>
</evidence>
<name>A0A3M6FB33_9PSED</name>
<organism evidence="2 3">
    <name type="scientific">Pseudomonas caricapapayae</name>
    <dbReference type="NCBI Taxonomy" id="46678"/>
    <lineage>
        <taxon>Bacteria</taxon>
        <taxon>Pseudomonadati</taxon>
        <taxon>Pseudomonadota</taxon>
        <taxon>Gammaproteobacteria</taxon>
        <taxon>Pseudomonadales</taxon>
        <taxon>Pseudomonadaceae</taxon>
        <taxon>Pseudomonas</taxon>
    </lineage>
</organism>
<proteinExistence type="predicted"/>
<evidence type="ECO:0008006" key="4">
    <source>
        <dbReference type="Google" id="ProtNLM"/>
    </source>
</evidence>
<gene>
    <name evidence="2" type="ORF">ALP05_04790</name>
</gene>
<dbReference type="NCBIfam" id="TIGR03764">
    <property type="entry name" value="ICE_PFGI_1_parB"/>
    <property type="match status" value="1"/>
</dbReference>
<feature type="compositionally biased region" description="Polar residues" evidence="1">
    <location>
        <begin position="341"/>
        <end position="350"/>
    </location>
</feature>
<accession>A0A3M6FB33</accession>
<reference evidence="2 3" key="1">
    <citation type="submission" date="2018-08" db="EMBL/GenBank/DDBJ databases">
        <title>Recombination of ecologically and evolutionarily significant loci maintains genetic cohesion in the Pseudomonas syringae species complex.</title>
        <authorList>
            <person name="Dillon M."/>
            <person name="Thakur S."/>
            <person name="Almeida R.N.D."/>
            <person name="Weir B.S."/>
            <person name="Guttman D.S."/>
        </authorList>
    </citation>
    <scope>NUCLEOTIDE SEQUENCE [LARGE SCALE GENOMIC DNA]</scope>
    <source>
        <strain evidence="2 3">ICMP 7496</strain>
    </source>
</reference>
<feature type="region of interest" description="Disordered" evidence="1">
    <location>
        <begin position="306"/>
        <end position="364"/>
    </location>
</feature>
<dbReference type="Proteomes" id="UP000269872">
    <property type="component" value="Unassembled WGS sequence"/>
</dbReference>
<dbReference type="AlphaFoldDB" id="A0A3M6FB33"/>
<dbReference type="SUPFAM" id="SSF110849">
    <property type="entry name" value="ParB/Sulfiredoxin"/>
    <property type="match status" value="1"/>
</dbReference>
<dbReference type="InterPro" id="IPR022304">
    <property type="entry name" value="ICE_PFGI_1_ParB"/>
</dbReference>
<dbReference type="InterPro" id="IPR036086">
    <property type="entry name" value="ParB/Sulfiredoxin_sf"/>
</dbReference>
<comment type="caution">
    <text evidence="2">The sequence shown here is derived from an EMBL/GenBank/DDBJ whole genome shotgun (WGS) entry which is preliminary data.</text>
</comment>